<evidence type="ECO:0000259" key="1">
    <source>
        <dbReference type="Pfam" id="PF04969"/>
    </source>
</evidence>
<keyword evidence="3" id="KW-1185">Reference proteome</keyword>
<evidence type="ECO:0000313" key="2">
    <source>
        <dbReference type="EMBL" id="KIZ05464.1"/>
    </source>
</evidence>
<dbReference type="Proteomes" id="UP000054498">
    <property type="component" value="Unassembled WGS sequence"/>
</dbReference>
<evidence type="ECO:0000313" key="3">
    <source>
        <dbReference type="Proteomes" id="UP000054498"/>
    </source>
</evidence>
<dbReference type="OrthoDB" id="416217at2759"/>
<dbReference type="InterPro" id="IPR008978">
    <property type="entry name" value="HSP20-like_chaperone"/>
</dbReference>
<dbReference type="KEGG" id="mng:MNEG_2492"/>
<dbReference type="Pfam" id="PF04969">
    <property type="entry name" value="CS"/>
    <property type="match status" value="1"/>
</dbReference>
<dbReference type="RefSeq" id="XP_013904483.1">
    <property type="nucleotide sequence ID" value="XM_014049029.1"/>
</dbReference>
<dbReference type="GeneID" id="25735370"/>
<feature type="domain" description="CS" evidence="1">
    <location>
        <begin position="167"/>
        <end position="229"/>
    </location>
</feature>
<organism evidence="2 3">
    <name type="scientific">Monoraphidium neglectum</name>
    <dbReference type="NCBI Taxonomy" id="145388"/>
    <lineage>
        <taxon>Eukaryota</taxon>
        <taxon>Viridiplantae</taxon>
        <taxon>Chlorophyta</taxon>
        <taxon>core chlorophytes</taxon>
        <taxon>Chlorophyceae</taxon>
        <taxon>CS clade</taxon>
        <taxon>Sphaeropleales</taxon>
        <taxon>Selenastraceae</taxon>
        <taxon>Monoraphidium</taxon>
    </lineage>
</organism>
<sequence length="278" mass="30346">MLMLLQAYWPFHRASCRPNQFADAIEPSEPKFAAWMRGHGRLAVLKDDEVDRLERASKPGGWHGLSRADVMDSMYGRVDPKPRPPTYDTRERGVMREAEEAALARRQMQLVAYSAVAAAADAPTAAFDASGEGDAPGVGSLLQGIGAGDAWDEVHIPEGMGLEVSSRLKWRQTQTHVEVFVRVDLGPEHLTVALAGGEDVVVSGRLFAGVKAEGSTWFLGDSMVQLRLLKRCRRGHYADGTTNADTWWRSLLCGAAASELLPGPHPPASYYSSPYEAE</sequence>
<proteinExistence type="predicted"/>
<dbReference type="Gene3D" id="2.60.40.790">
    <property type="match status" value="1"/>
</dbReference>
<dbReference type="InterPro" id="IPR007052">
    <property type="entry name" value="CS_dom"/>
</dbReference>
<dbReference type="SUPFAM" id="SSF49764">
    <property type="entry name" value="HSP20-like chaperones"/>
    <property type="match status" value="1"/>
</dbReference>
<dbReference type="AlphaFoldDB" id="A0A0D2LFU2"/>
<name>A0A0D2LFU2_9CHLO</name>
<accession>A0A0D2LFU2</accession>
<gene>
    <name evidence="2" type="ORF">MNEG_2492</name>
</gene>
<reference evidence="2 3" key="1">
    <citation type="journal article" date="2013" name="BMC Genomics">
        <title>Reconstruction of the lipid metabolism for the microalga Monoraphidium neglectum from its genome sequence reveals characteristics suitable for biofuel production.</title>
        <authorList>
            <person name="Bogen C."/>
            <person name="Al-Dilaimi A."/>
            <person name="Albersmeier A."/>
            <person name="Wichmann J."/>
            <person name="Grundmann M."/>
            <person name="Rupp O."/>
            <person name="Lauersen K.J."/>
            <person name="Blifernez-Klassen O."/>
            <person name="Kalinowski J."/>
            <person name="Goesmann A."/>
            <person name="Mussgnug J.H."/>
            <person name="Kruse O."/>
        </authorList>
    </citation>
    <scope>NUCLEOTIDE SEQUENCE [LARGE SCALE GENOMIC DNA]</scope>
    <source>
        <strain evidence="2 3">SAG 48.87</strain>
    </source>
</reference>
<protein>
    <recommendedName>
        <fullName evidence="1">CS domain-containing protein</fullName>
    </recommendedName>
</protein>
<dbReference type="EMBL" id="KK100502">
    <property type="protein sequence ID" value="KIZ05464.1"/>
    <property type="molecule type" value="Genomic_DNA"/>
</dbReference>